<dbReference type="Pfam" id="PF02108">
    <property type="entry name" value="FliH"/>
    <property type="match status" value="1"/>
</dbReference>
<comment type="similarity">
    <text evidence="3">Belongs to the FliH family.</text>
</comment>
<evidence type="ECO:0000259" key="9">
    <source>
        <dbReference type="Pfam" id="PF02108"/>
    </source>
</evidence>
<dbReference type="PANTHER" id="PTHR34982:SF1">
    <property type="entry name" value="FLAGELLAR ASSEMBLY PROTEIN FLIH"/>
    <property type="match status" value="1"/>
</dbReference>
<keyword evidence="5" id="KW-0963">Cytoplasm</keyword>
<dbReference type="InterPro" id="IPR051472">
    <property type="entry name" value="T3SS_Stator/FliH"/>
</dbReference>
<dbReference type="GO" id="GO:0044781">
    <property type="term" value="P:bacterial-type flagellum organization"/>
    <property type="evidence" value="ECO:0007669"/>
    <property type="project" value="UniProtKB-KW"/>
</dbReference>
<evidence type="ECO:0000256" key="5">
    <source>
        <dbReference type="ARBA" id="ARBA00022490"/>
    </source>
</evidence>
<evidence type="ECO:0000256" key="2">
    <source>
        <dbReference type="ARBA" id="ARBA00004496"/>
    </source>
</evidence>
<keyword evidence="10" id="KW-0966">Cell projection</keyword>
<dbReference type="GO" id="GO:0015031">
    <property type="term" value="P:protein transport"/>
    <property type="evidence" value="ECO:0007669"/>
    <property type="project" value="UniProtKB-KW"/>
</dbReference>
<reference evidence="10" key="1">
    <citation type="submission" date="2018-06" db="EMBL/GenBank/DDBJ databases">
        <authorList>
            <person name="Zhirakovskaya E."/>
        </authorList>
    </citation>
    <scope>NUCLEOTIDE SEQUENCE</scope>
</reference>
<evidence type="ECO:0000256" key="4">
    <source>
        <dbReference type="ARBA" id="ARBA00022448"/>
    </source>
</evidence>
<feature type="domain" description="Flagellar assembly protein FliH/Type III secretion system HrpE" evidence="9">
    <location>
        <begin position="66"/>
        <end position="195"/>
    </location>
</feature>
<dbReference type="PRINTS" id="PR01003">
    <property type="entry name" value="FLGFLIH"/>
</dbReference>
<dbReference type="GO" id="GO:0003774">
    <property type="term" value="F:cytoskeletal motor activity"/>
    <property type="evidence" value="ECO:0007669"/>
    <property type="project" value="InterPro"/>
</dbReference>
<dbReference type="PANTHER" id="PTHR34982">
    <property type="entry name" value="YOP PROTEINS TRANSLOCATION PROTEIN L"/>
    <property type="match status" value="1"/>
</dbReference>
<evidence type="ECO:0000256" key="8">
    <source>
        <dbReference type="ARBA" id="ARBA00023225"/>
    </source>
</evidence>
<evidence type="ECO:0000256" key="6">
    <source>
        <dbReference type="ARBA" id="ARBA00022795"/>
    </source>
</evidence>
<dbReference type="GO" id="GO:0009288">
    <property type="term" value="C:bacterial-type flagellum"/>
    <property type="evidence" value="ECO:0007669"/>
    <property type="project" value="InterPro"/>
</dbReference>
<dbReference type="GO" id="GO:0071973">
    <property type="term" value="P:bacterial-type flagellum-dependent cell motility"/>
    <property type="evidence" value="ECO:0007669"/>
    <property type="project" value="InterPro"/>
</dbReference>
<keyword evidence="8" id="KW-1006">Bacterial flagellum protein export</keyword>
<keyword evidence="10" id="KW-0282">Flagellum</keyword>
<name>A0A3B1AX44_9ZZZZ</name>
<accession>A0A3B1AX44</accession>
<dbReference type="AlphaFoldDB" id="A0A3B1AX44"/>
<dbReference type="SUPFAM" id="SSF160527">
    <property type="entry name" value="V-type ATPase subunit E-like"/>
    <property type="match status" value="1"/>
</dbReference>
<proteinExistence type="inferred from homology"/>
<keyword evidence="6" id="KW-1005">Bacterial flagellum biogenesis</keyword>
<dbReference type="InterPro" id="IPR018035">
    <property type="entry name" value="Flagellar_FliH/T3SS_HrpE"/>
</dbReference>
<comment type="subcellular location">
    <subcellularLocation>
        <location evidence="2">Cytoplasm</location>
    </subcellularLocation>
</comment>
<keyword evidence="4" id="KW-0813">Transport</keyword>
<dbReference type="EMBL" id="UOFY01000052">
    <property type="protein sequence ID" value="VAX10609.1"/>
    <property type="molecule type" value="Genomic_DNA"/>
</dbReference>
<dbReference type="GO" id="GO:0005829">
    <property type="term" value="C:cytosol"/>
    <property type="evidence" value="ECO:0007669"/>
    <property type="project" value="TreeGrafter"/>
</dbReference>
<evidence type="ECO:0000256" key="1">
    <source>
        <dbReference type="ARBA" id="ARBA00003041"/>
    </source>
</evidence>
<keyword evidence="7" id="KW-0653">Protein transport</keyword>
<keyword evidence="10" id="KW-0969">Cilium</keyword>
<gene>
    <name evidence="10" type="ORF">MNBD_GAMMA25-325</name>
</gene>
<comment type="function">
    <text evidence="1">Needed for flagellar regrowth and assembly.</text>
</comment>
<organism evidence="10">
    <name type="scientific">hydrothermal vent metagenome</name>
    <dbReference type="NCBI Taxonomy" id="652676"/>
    <lineage>
        <taxon>unclassified sequences</taxon>
        <taxon>metagenomes</taxon>
        <taxon>ecological metagenomes</taxon>
    </lineage>
</organism>
<evidence type="ECO:0000313" key="10">
    <source>
        <dbReference type="EMBL" id="VAX10609.1"/>
    </source>
</evidence>
<dbReference type="InterPro" id="IPR000563">
    <property type="entry name" value="Flag_FliH"/>
</dbReference>
<sequence length="207" mass="23085">MTAYERWELPYVGEEKTAASEVENEQVTAAEIESIQKQAYMEGHENGYRDGHEKGLADGQSEMKEQADTFLLLIQTLDAPFTDLDEEVIEQTAQLAIAVARQVIRRELHSDPGQVVAVVRDALKALPVMARSIRVFLHPDDAVLVREVLSLHDEADDGSQIWKIVEEPLLSRGGCKVSSENSTIDASVETRLQRIITEIMGGERARD</sequence>
<evidence type="ECO:0000256" key="7">
    <source>
        <dbReference type="ARBA" id="ARBA00022927"/>
    </source>
</evidence>
<protein>
    <submittedName>
        <fullName evidence="10">Flagellar assembly protein FliH</fullName>
    </submittedName>
</protein>
<evidence type="ECO:0000256" key="3">
    <source>
        <dbReference type="ARBA" id="ARBA00006602"/>
    </source>
</evidence>